<dbReference type="InParanoid" id="A0A1Y2G4Z8"/>
<dbReference type="Proteomes" id="UP000193648">
    <property type="component" value="Unassembled WGS sequence"/>
</dbReference>
<dbReference type="AlphaFoldDB" id="A0A1Y2G4Z8"/>
<protein>
    <submittedName>
        <fullName evidence="1">Uncharacterized protein</fullName>
    </submittedName>
</protein>
<evidence type="ECO:0000313" key="2">
    <source>
        <dbReference type="Proteomes" id="UP000193648"/>
    </source>
</evidence>
<comment type="caution">
    <text evidence="1">The sequence shown here is derived from an EMBL/GenBank/DDBJ whole genome shotgun (WGS) entry which is preliminary data.</text>
</comment>
<reference evidence="1 2" key="1">
    <citation type="submission" date="2016-07" db="EMBL/GenBank/DDBJ databases">
        <title>Pervasive Adenine N6-methylation of Active Genes in Fungi.</title>
        <authorList>
            <consortium name="DOE Joint Genome Institute"/>
            <person name="Mondo S.J."/>
            <person name="Dannebaum R.O."/>
            <person name="Kuo R.C."/>
            <person name="Labutti K."/>
            <person name="Haridas S."/>
            <person name="Kuo A."/>
            <person name="Salamov A."/>
            <person name="Ahrendt S.R."/>
            <person name="Lipzen A."/>
            <person name="Sullivan W."/>
            <person name="Andreopoulos W.B."/>
            <person name="Clum A."/>
            <person name="Lindquist E."/>
            <person name="Daum C."/>
            <person name="Ramamoorthy G.K."/>
            <person name="Gryganskyi A."/>
            <person name="Culley D."/>
            <person name="Magnuson J.K."/>
            <person name="James T.Y."/>
            <person name="O'Malley M.A."/>
            <person name="Stajich J.E."/>
            <person name="Spatafora J.W."/>
            <person name="Visel A."/>
            <person name="Grigoriev I.V."/>
        </authorList>
    </citation>
    <scope>NUCLEOTIDE SEQUENCE [LARGE SCALE GENOMIC DNA]</scope>
    <source>
        <strain evidence="1 2">NRRL 3116</strain>
    </source>
</reference>
<keyword evidence="2" id="KW-1185">Reference proteome</keyword>
<dbReference type="EMBL" id="MCFF01000093">
    <property type="protein sequence ID" value="ORY93683.1"/>
    <property type="molecule type" value="Genomic_DNA"/>
</dbReference>
<gene>
    <name evidence="1" type="ORF">BCR41DRAFT_390935</name>
</gene>
<dbReference type="GeneID" id="33570149"/>
<evidence type="ECO:0000313" key="1">
    <source>
        <dbReference type="EMBL" id="ORY93683.1"/>
    </source>
</evidence>
<dbReference type="RefSeq" id="XP_021875178.1">
    <property type="nucleotide sequence ID" value="XM_022028306.1"/>
</dbReference>
<organism evidence="1 2">
    <name type="scientific">Lobosporangium transversale</name>
    <dbReference type="NCBI Taxonomy" id="64571"/>
    <lineage>
        <taxon>Eukaryota</taxon>
        <taxon>Fungi</taxon>
        <taxon>Fungi incertae sedis</taxon>
        <taxon>Mucoromycota</taxon>
        <taxon>Mortierellomycotina</taxon>
        <taxon>Mortierellomycetes</taxon>
        <taxon>Mortierellales</taxon>
        <taxon>Mortierellaceae</taxon>
        <taxon>Lobosporangium</taxon>
    </lineage>
</organism>
<name>A0A1Y2G4Z8_9FUNG</name>
<sequence>MNAGQRTMVMFPIALFVSPSPSPPSSLFSLLSRVNVPVAHPFRQEKKNNKNVAQLLVTAVRRAEKKIKSNLNLKSNDPMMSMSCHVRSRASCCLTLCYSRLIAPPHWERC</sequence>
<proteinExistence type="predicted"/>
<accession>A0A1Y2G4Z8</accession>